<evidence type="ECO:0000256" key="1">
    <source>
        <dbReference type="SAM" id="MobiDB-lite"/>
    </source>
</evidence>
<dbReference type="SUPFAM" id="SSF46785">
    <property type="entry name" value="Winged helix' DNA-binding domain"/>
    <property type="match status" value="1"/>
</dbReference>
<dbReference type="EMBL" id="JBHUDC010000008">
    <property type="protein sequence ID" value="MFD1515150.1"/>
    <property type="molecule type" value="Genomic_DNA"/>
</dbReference>
<dbReference type="InterPro" id="IPR036390">
    <property type="entry name" value="WH_DNA-bd_sf"/>
</dbReference>
<gene>
    <name evidence="2" type="ORF">ACFSBT_17860</name>
</gene>
<dbReference type="AlphaFoldDB" id="A0ABD6B050"/>
<dbReference type="InterPro" id="IPR011991">
    <property type="entry name" value="ArsR-like_HTH"/>
</dbReference>
<dbReference type="PANTHER" id="PTHR38600:SF1">
    <property type="entry name" value="TRANSCRIPTIONAL REGULATORY PROTEIN"/>
    <property type="match status" value="1"/>
</dbReference>
<dbReference type="Proteomes" id="UP001597187">
    <property type="component" value="Unassembled WGS sequence"/>
</dbReference>
<reference evidence="2 3" key="1">
    <citation type="journal article" date="2019" name="Int. J. Syst. Evol. Microbiol.">
        <title>The Global Catalogue of Microorganisms (GCM) 10K type strain sequencing project: providing services to taxonomists for standard genome sequencing and annotation.</title>
        <authorList>
            <consortium name="The Broad Institute Genomics Platform"/>
            <consortium name="The Broad Institute Genome Sequencing Center for Infectious Disease"/>
            <person name="Wu L."/>
            <person name="Ma J."/>
        </authorList>
    </citation>
    <scope>NUCLEOTIDE SEQUENCE [LARGE SCALE GENOMIC DNA]</scope>
    <source>
        <strain evidence="2 3">CGMCC 1.12563</strain>
    </source>
</reference>
<sequence length="110" mass="12279">MEAVLWYVLTGTRGGPNRARILRALHARPRNPNKLANDLDLDYKTVRHHLDVLVDNGIVSASGDEYGAVYLPSERVRQQWETVETVLVAAEESTDDESESDTDDGVNTNE</sequence>
<dbReference type="CDD" id="cd00090">
    <property type="entry name" value="HTH_ARSR"/>
    <property type="match status" value="1"/>
</dbReference>
<keyword evidence="3" id="KW-1185">Reference proteome</keyword>
<proteinExistence type="predicted"/>
<feature type="compositionally biased region" description="Acidic residues" evidence="1">
    <location>
        <begin position="92"/>
        <end position="104"/>
    </location>
</feature>
<organism evidence="2 3">
    <name type="scientific">Halomarina rubra</name>
    <dbReference type="NCBI Taxonomy" id="2071873"/>
    <lineage>
        <taxon>Archaea</taxon>
        <taxon>Methanobacteriati</taxon>
        <taxon>Methanobacteriota</taxon>
        <taxon>Stenosarchaea group</taxon>
        <taxon>Halobacteria</taxon>
        <taxon>Halobacteriales</taxon>
        <taxon>Natronomonadaceae</taxon>
        <taxon>Halomarina</taxon>
    </lineage>
</organism>
<dbReference type="Gene3D" id="1.10.10.10">
    <property type="entry name" value="Winged helix-like DNA-binding domain superfamily/Winged helix DNA-binding domain"/>
    <property type="match status" value="1"/>
</dbReference>
<dbReference type="Pfam" id="PF12840">
    <property type="entry name" value="HTH_20"/>
    <property type="match status" value="1"/>
</dbReference>
<evidence type="ECO:0000313" key="3">
    <source>
        <dbReference type="Proteomes" id="UP001597187"/>
    </source>
</evidence>
<dbReference type="PANTHER" id="PTHR38600">
    <property type="entry name" value="TRANSCRIPTIONAL REGULATORY PROTEIN"/>
    <property type="match status" value="1"/>
</dbReference>
<dbReference type="RefSeq" id="WP_250875075.1">
    <property type="nucleotide sequence ID" value="NZ_JALXFV010000008.1"/>
</dbReference>
<name>A0ABD6B050_9EURY</name>
<comment type="caution">
    <text evidence="2">The sequence shown here is derived from an EMBL/GenBank/DDBJ whole genome shotgun (WGS) entry which is preliminary data.</text>
</comment>
<protein>
    <submittedName>
        <fullName evidence="2">ArsR/SmtB family transcription factor</fullName>
    </submittedName>
</protein>
<accession>A0ABD6B050</accession>
<dbReference type="InterPro" id="IPR036388">
    <property type="entry name" value="WH-like_DNA-bd_sf"/>
</dbReference>
<feature type="region of interest" description="Disordered" evidence="1">
    <location>
        <begin position="89"/>
        <end position="110"/>
    </location>
</feature>
<evidence type="ECO:0000313" key="2">
    <source>
        <dbReference type="EMBL" id="MFD1515150.1"/>
    </source>
</evidence>